<dbReference type="Pfam" id="PF13481">
    <property type="entry name" value="AAA_25"/>
    <property type="match status" value="1"/>
</dbReference>
<protein>
    <submittedName>
        <fullName evidence="2">AAA family ATPase</fullName>
    </submittedName>
</protein>
<keyword evidence="3" id="KW-1185">Reference proteome</keyword>
<feature type="compositionally biased region" description="Polar residues" evidence="1">
    <location>
        <begin position="353"/>
        <end position="363"/>
    </location>
</feature>
<dbReference type="InterPro" id="IPR027417">
    <property type="entry name" value="P-loop_NTPase"/>
</dbReference>
<gene>
    <name evidence="2" type="ORF">SM436_37625</name>
</gene>
<reference evidence="2 3" key="1">
    <citation type="submission" date="2023-11" db="EMBL/GenBank/DDBJ databases">
        <title>Actinomadura monticuli sp. nov., isolated from volcanic ash.</title>
        <authorList>
            <person name="Lee S.D."/>
            <person name="Yang H."/>
            <person name="Kim I.S."/>
        </authorList>
    </citation>
    <scope>NUCLEOTIDE SEQUENCE [LARGE SCALE GENOMIC DNA]</scope>
    <source>
        <strain evidence="2 3">DSM 45346</strain>
    </source>
</reference>
<dbReference type="SUPFAM" id="SSF52540">
    <property type="entry name" value="P-loop containing nucleoside triphosphate hydrolases"/>
    <property type="match status" value="1"/>
</dbReference>
<proteinExistence type="predicted"/>
<feature type="region of interest" description="Disordered" evidence="1">
    <location>
        <begin position="338"/>
        <end position="374"/>
    </location>
</feature>
<dbReference type="RefSeq" id="WP_371946457.1">
    <property type="nucleotide sequence ID" value="NZ_JAXCEH010000063.1"/>
</dbReference>
<evidence type="ECO:0000313" key="3">
    <source>
        <dbReference type="Proteomes" id="UP001569904"/>
    </source>
</evidence>
<dbReference type="Proteomes" id="UP001569904">
    <property type="component" value="Unassembled WGS sequence"/>
</dbReference>
<dbReference type="EMBL" id="JAXCEH010000063">
    <property type="protein sequence ID" value="MFA1559439.1"/>
    <property type="molecule type" value="Genomic_DNA"/>
</dbReference>
<accession>A0ABV4R955</accession>
<dbReference type="Gene3D" id="3.40.50.300">
    <property type="entry name" value="P-loop containing nucleotide triphosphate hydrolases"/>
    <property type="match status" value="1"/>
</dbReference>
<name>A0ABV4R955_9ACTN</name>
<sequence>MTSENDTSNASDTEQSREELDAELLGDVRDGVWLDSQEFPPLQWAVPGLLPEGMTILVGPPKAGKSWLIGNILLGLAAGGHAVGKLAVGKARRVLYLALEDGDRRMQSRCRIILDGGPIPGLFHYMTTLPPGKVIPVMEAWLRLHPDTAMIVLDTLGRVMPPALQGESQYQRDYRVGAQLKTVADTHPGLAVVVVHHDRKAAAEDFVDAVSGTNGLAGSADAVIVLARKRKAEDAFLKVTGKDVPEAEYALRLVDGTNWVLDGEDLDQAAERAEKRQDEAAVSDLSAQIIDFVRKSPGRQAKAKDVADKFGANAHTYLKRHTEAGRLVKLQRGLYRVPDGRAVSEPSEPSESQVTGSQSSNSVRNDDEEDGETW</sequence>
<comment type="caution">
    <text evidence="2">The sequence shown here is derived from an EMBL/GenBank/DDBJ whole genome shotgun (WGS) entry which is preliminary data.</text>
</comment>
<evidence type="ECO:0000256" key="1">
    <source>
        <dbReference type="SAM" id="MobiDB-lite"/>
    </source>
</evidence>
<organism evidence="2 3">
    <name type="scientific">Actinomadura chokoriensis</name>
    <dbReference type="NCBI Taxonomy" id="454156"/>
    <lineage>
        <taxon>Bacteria</taxon>
        <taxon>Bacillati</taxon>
        <taxon>Actinomycetota</taxon>
        <taxon>Actinomycetes</taxon>
        <taxon>Streptosporangiales</taxon>
        <taxon>Thermomonosporaceae</taxon>
        <taxon>Actinomadura</taxon>
    </lineage>
</organism>
<evidence type="ECO:0000313" key="2">
    <source>
        <dbReference type="EMBL" id="MFA1559439.1"/>
    </source>
</evidence>